<reference evidence="3" key="1">
    <citation type="journal article" date="2012" name="Plant Physiol.">
        <title>CO2-cAMP-Responsive cis-Elements Targeted by a Transcription Factor with CREB/ATF-Like Basic Zipper Domain in the Marine Diatom Phaeodactylum tricornutum.</title>
        <authorList>
            <person name="Ohno N."/>
            <person name="Inoue T."/>
            <person name="Yamashiki R."/>
            <person name="Nakajima K."/>
            <person name="Kitahara Y."/>
            <person name="Ishibashi M."/>
            <person name="Matsuda Y."/>
        </authorList>
    </citation>
    <scope>NUCLEOTIDE SEQUENCE</scope>
</reference>
<sequence>MTAAIVPSLAPSLSFHSDPSVEARKRRREIMASQRSIPVTSTPVSPPEPVVSAYVASDTATISAPRKKRKVSEEDTKKPQMKYDPEVPMTKEAAATWRREQRRKRNRESAAASRQRQRDRIAELETERDGWKVQYEAVMTKIRDLEATSGAEPFQVEIRCLSPVRSKTPEPQEAPSTVTPRASPTSSTDIEFLSFVKQESQDEHVLLPSHQPLLPTKMISRPAVKISGSSAFSTEPATTKTPSIPFLDEDLLTPDPCLSLALLEESTALALDNETELDASLLSAEDDSASEFGEFLLDAVDWL</sequence>
<proteinExistence type="evidence at transcript level"/>
<accession>F8WL63</accession>
<dbReference type="InterPro" id="IPR004827">
    <property type="entry name" value="bZIP"/>
</dbReference>
<dbReference type="PROSITE" id="PS00036">
    <property type="entry name" value="BZIP_BASIC"/>
    <property type="match status" value="1"/>
</dbReference>
<feature type="region of interest" description="Disordered" evidence="1">
    <location>
        <begin position="1"/>
        <end position="123"/>
    </location>
</feature>
<evidence type="ECO:0000313" key="3">
    <source>
        <dbReference type="EMBL" id="BAK53452.1"/>
    </source>
</evidence>
<dbReference type="InterPro" id="IPR046347">
    <property type="entry name" value="bZIP_sf"/>
</dbReference>
<feature type="compositionally biased region" description="Basic and acidic residues" evidence="1">
    <location>
        <begin position="71"/>
        <end position="85"/>
    </location>
</feature>
<dbReference type="Gene3D" id="1.20.5.170">
    <property type="match status" value="1"/>
</dbReference>
<dbReference type="CDD" id="cd14686">
    <property type="entry name" value="bZIP"/>
    <property type="match status" value="1"/>
</dbReference>
<organism evidence="3">
    <name type="scientific">Phaeodactylum tricornutum</name>
    <name type="common">Diatom</name>
    <dbReference type="NCBI Taxonomy" id="2850"/>
    <lineage>
        <taxon>Eukaryota</taxon>
        <taxon>Sar</taxon>
        <taxon>Stramenopiles</taxon>
        <taxon>Ochrophyta</taxon>
        <taxon>Bacillariophyta</taxon>
        <taxon>Bacillariophyceae</taxon>
        <taxon>Bacillariophycidae</taxon>
        <taxon>Naviculales</taxon>
        <taxon>Phaeodactylaceae</taxon>
        <taxon>Phaeodactylum</taxon>
    </lineage>
</organism>
<evidence type="ECO:0000256" key="1">
    <source>
        <dbReference type="SAM" id="MobiDB-lite"/>
    </source>
</evidence>
<dbReference type="PROSITE" id="PS50217">
    <property type="entry name" value="BZIP"/>
    <property type="match status" value="1"/>
</dbReference>
<feature type="domain" description="BZIP" evidence="2">
    <location>
        <begin position="96"/>
        <end position="146"/>
    </location>
</feature>
<dbReference type="GO" id="GO:0003700">
    <property type="term" value="F:DNA-binding transcription factor activity"/>
    <property type="evidence" value="ECO:0007669"/>
    <property type="project" value="InterPro"/>
</dbReference>
<dbReference type="Pfam" id="PF00170">
    <property type="entry name" value="bZIP_1"/>
    <property type="match status" value="1"/>
</dbReference>
<evidence type="ECO:0000259" key="2">
    <source>
        <dbReference type="PROSITE" id="PS50217"/>
    </source>
</evidence>
<protein>
    <submittedName>
        <fullName evidence="3">BZIP transcription factor</fullName>
    </submittedName>
</protein>
<feature type="compositionally biased region" description="Polar residues" evidence="1">
    <location>
        <begin position="174"/>
        <end position="186"/>
    </location>
</feature>
<feature type="region of interest" description="Disordered" evidence="1">
    <location>
        <begin position="164"/>
        <end position="186"/>
    </location>
</feature>
<gene>
    <name evidence="3" type="primary">ptbZIP15</name>
</gene>
<dbReference type="SUPFAM" id="SSF57959">
    <property type="entry name" value="Leucine zipper domain"/>
    <property type="match status" value="1"/>
</dbReference>
<dbReference type="AlphaFoldDB" id="F8WL63"/>
<name>F8WL63_PHATR</name>
<dbReference type="EMBL" id="AB573063">
    <property type="protein sequence ID" value="BAK53452.1"/>
    <property type="molecule type" value="mRNA"/>
</dbReference>
<dbReference type="SMART" id="SM00338">
    <property type="entry name" value="BRLZ"/>
    <property type="match status" value="1"/>
</dbReference>